<dbReference type="AlphaFoldDB" id="A0AAC9MV94"/>
<protein>
    <submittedName>
        <fullName evidence="1">Uncharacterized protein</fullName>
    </submittedName>
</protein>
<name>A0AAC9MV94_NEOTH</name>
<dbReference type="Proteomes" id="UP000322283">
    <property type="component" value="Unassembled WGS sequence"/>
</dbReference>
<evidence type="ECO:0000313" key="4">
    <source>
        <dbReference type="Proteomes" id="UP000322283"/>
    </source>
</evidence>
<evidence type="ECO:0000313" key="1">
    <source>
        <dbReference type="EMBL" id="AOQ24585.1"/>
    </source>
</evidence>
<dbReference type="RefSeq" id="WP_069590297.1">
    <property type="nucleotide sequence ID" value="NZ_CP017019.1"/>
</dbReference>
<keyword evidence="4" id="KW-1185">Reference proteome</keyword>
<accession>A0AAC9MV94</accession>
<organism evidence="1 3">
    <name type="scientific">Neomoorella thermoacetica</name>
    <name type="common">Clostridium thermoaceticum</name>
    <dbReference type="NCBI Taxonomy" id="1525"/>
    <lineage>
        <taxon>Bacteria</taxon>
        <taxon>Bacillati</taxon>
        <taxon>Bacillota</taxon>
        <taxon>Clostridia</taxon>
        <taxon>Neomoorellales</taxon>
        <taxon>Neomoorellaceae</taxon>
        <taxon>Neomoorella</taxon>
    </lineage>
</organism>
<dbReference type="Proteomes" id="UP000094598">
    <property type="component" value="Chromosome"/>
</dbReference>
<sequence>MAQNKINLQNKVVVPNAGRFLGKLCWFTIHGDIDVSRDRLEEIFVQTGMDLKYMPPPIRPVDVFRRATSRVEKYDIPYKKNHLNILVREVKSDKDQVVRQLVLEEVDSQNVRLFYTTAASLTFDRNHGTIVPQIFNNHPAVFQAADEALALYKTSLDRYQGIHIRRMVGDILKTMKPTSVRPSGGVFFVPAVYNEDLDKLQEVVRALRSEFFNMPVVDTVDTREMICDKLHQQINATLSVLAETLKNKDISSKKVNVLVVEAKDLLDQVKEYESLLQQDLSGLKEKIDLVKMQMVALLEAA</sequence>
<evidence type="ECO:0000313" key="3">
    <source>
        <dbReference type="Proteomes" id="UP000094598"/>
    </source>
</evidence>
<dbReference type="Pfam" id="PF20529">
    <property type="entry name" value="DUF6744"/>
    <property type="match status" value="1"/>
</dbReference>
<dbReference type="InterPro" id="IPR046632">
    <property type="entry name" value="DUF6744"/>
</dbReference>
<gene>
    <name evidence="1" type="ORF">Maut_02155</name>
    <name evidence="2" type="ORF">MTAT_19280</name>
</gene>
<dbReference type="EMBL" id="VCDX01000006">
    <property type="protein sequence ID" value="TYL12686.1"/>
    <property type="molecule type" value="Genomic_DNA"/>
</dbReference>
<proteinExistence type="predicted"/>
<dbReference type="EMBL" id="CP017019">
    <property type="protein sequence ID" value="AOQ24585.1"/>
    <property type="molecule type" value="Genomic_DNA"/>
</dbReference>
<evidence type="ECO:0000313" key="2">
    <source>
        <dbReference type="EMBL" id="TYL12686.1"/>
    </source>
</evidence>
<reference evidence="1 3" key="1">
    <citation type="submission" date="2016-08" db="EMBL/GenBank/DDBJ databases">
        <title>Moorella thermoacetica DSM 103132.</title>
        <authorList>
            <person name="Jendresen C.B."/>
            <person name="Redl S.M."/>
            <person name="Jensen T.O."/>
            <person name="Nielsen A.T."/>
        </authorList>
    </citation>
    <scope>NUCLEOTIDE SEQUENCE [LARGE SCALE GENOMIC DNA]</scope>
    <source>
        <strain evidence="1 3">DSM 103132</strain>
    </source>
</reference>
<reference evidence="2 4" key="2">
    <citation type="submission" date="2019-05" db="EMBL/GenBank/DDBJ databases">
        <title>Genome sequence of Moorella thermoacetica ATCC 33924.</title>
        <authorList>
            <person name="Poehlein A."/>
            <person name="Bengelsdorf F.R."/>
            <person name="Duerre P."/>
            <person name="Daniel R."/>
        </authorList>
    </citation>
    <scope>NUCLEOTIDE SEQUENCE [LARGE SCALE GENOMIC DNA]</scope>
    <source>
        <strain evidence="2 4">ATCC 33924</strain>
    </source>
</reference>